<dbReference type="Pfam" id="PF05773">
    <property type="entry name" value="RWD"/>
    <property type="match status" value="1"/>
</dbReference>
<keyword evidence="7" id="KW-0418">Kinase</keyword>
<dbReference type="InterPro" id="IPR008271">
    <property type="entry name" value="Ser/Thr_kinase_AS"/>
</dbReference>
<evidence type="ECO:0000313" key="16">
    <source>
        <dbReference type="Proteomes" id="UP001159427"/>
    </source>
</evidence>
<evidence type="ECO:0000256" key="8">
    <source>
        <dbReference type="ARBA" id="ARBA00022840"/>
    </source>
</evidence>
<dbReference type="SMART" id="SM00220">
    <property type="entry name" value="S_TKc"/>
    <property type="match status" value="1"/>
</dbReference>
<dbReference type="Proteomes" id="UP001159427">
    <property type="component" value="Unassembled WGS sequence"/>
</dbReference>
<accession>A0ABN8S8Y3</accession>
<dbReference type="Gene3D" id="1.10.510.10">
    <property type="entry name" value="Transferase(Phosphotransferase) domain 1"/>
    <property type="match status" value="1"/>
</dbReference>
<dbReference type="InterPro" id="IPR011009">
    <property type="entry name" value="Kinase-like_dom_sf"/>
</dbReference>
<dbReference type="InterPro" id="IPR039026">
    <property type="entry name" value="PH_PKB"/>
</dbReference>
<protein>
    <recommendedName>
        <fullName evidence="2">non-specific serine/threonine protein kinase</fullName>
        <ecNumber evidence="2">2.7.11.1</ecNumber>
    </recommendedName>
</protein>
<dbReference type="Gene3D" id="3.30.200.20">
    <property type="entry name" value="Phosphorylase Kinase, domain 1"/>
    <property type="match status" value="1"/>
</dbReference>
<dbReference type="SMART" id="SM00591">
    <property type="entry name" value="RWD"/>
    <property type="match status" value="1"/>
</dbReference>
<dbReference type="PROSITE" id="PS00107">
    <property type="entry name" value="PROTEIN_KINASE_ATP"/>
    <property type="match status" value="1"/>
</dbReference>
<dbReference type="CDD" id="cd24163">
    <property type="entry name" value="RWDD2_C"/>
    <property type="match status" value="1"/>
</dbReference>
<dbReference type="PROSITE" id="PS51285">
    <property type="entry name" value="AGC_KINASE_CTER"/>
    <property type="match status" value="1"/>
</dbReference>
<comment type="caution">
    <text evidence="15">The sequence shown here is derived from an EMBL/GenBank/DDBJ whole genome shotgun (WGS) entry which is preliminary data.</text>
</comment>
<evidence type="ECO:0000259" key="13">
    <source>
        <dbReference type="PROSITE" id="PS50908"/>
    </source>
</evidence>
<feature type="domain" description="RWD" evidence="13">
    <location>
        <begin position="23"/>
        <end position="150"/>
    </location>
</feature>
<dbReference type="CDD" id="cd05571">
    <property type="entry name" value="STKc_PKB"/>
    <property type="match status" value="1"/>
</dbReference>
<dbReference type="InterPro" id="IPR011993">
    <property type="entry name" value="PH-like_dom_sf"/>
</dbReference>
<dbReference type="InterPro" id="IPR001849">
    <property type="entry name" value="PH_domain"/>
</dbReference>
<dbReference type="Pfam" id="PF00069">
    <property type="entry name" value="Pkinase"/>
    <property type="match status" value="1"/>
</dbReference>
<evidence type="ECO:0000256" key="2">
    <source>
        <dbReference type="ARBA" id="ARBA00012513"/>
    </source>
</evidence>
<evidence type="ECO:0000256" key="4">
    <source>
        <dbReference type="ARBA" id="ARBA00022553"/>
    </source>
</evidence>
<evidence type="ECO:0000259" key="11">
    <source>
        <dbReference type="PROSITE" id="PS50003"/>
    </source>
</evidence>
<feature type="domain" description="PH" evidence="11">
    <location>
        <begin position="398"/>
        <end position="499"/>
    </location>
</feature>
<reference evidence="15 16" key="1">
    <citation type="submission" date="2022-05" db="EMBL/GenBank/DDBJ databases">
        <authorList>
            <consortium name="Genoscope - CEA"/>
            <person name="William W."/>
        </authorList>
    </citation>
    <scope>NUCLEOTIDE SEQUENCE [LARGE SCALE GENOMIC DNA]</scope>
</reference>
<dbReference type="Pfam" id="PF00169">
    <property type="entry name" value="PH"/>
    <property type="match status" value="1"/>
</dbReference>
<dbReference type="PANTHER" id="PTHR24351">
    <property type="entry name" value="RIBOSOMAL PROTEIN S6 KINASE"/>
    <property type="match status" value="1"/>
</dbReference>
<feature type="region of interest" description="Disordered" evidence="10">
    <location>
        <begin position="841"/>
        <end position="860"/>
    </location>
</feature>
<keyword evidence="6 9" id="KW-0547">Nucleotide-binding</keyword>
<name>A0ABN8S8Y3_9CNID</name>
<keyword evidence="16" id="KW-1185">Reference proteome</keyword>
<evidence type="ECO:0000256" key="7">
    <source>
        <dbReference type="ARBA" id="ARBA00022777"/>
    </source>
</evidence>
<keyword evidence="3" id="KW-0723">Serine/threonine-protein kinase</keyword>
<comment type="similarity">
    <text evidence="1">Belongs to the protein kinase superfamily. AGC Ser/Thr protein kinase family. RAC subfamily.</text>
</comment>
<dbReference type="SMART" id="SM00133">
    <property type="entry name" value="S_TK_X"/>
    <property type="match status" value="1"/>
</dbReference>
<dbReference type="SUPFAM" id="SSF50729">
    <property type="entry name" value="PH domain-like"/>
    <property type="match status" value="1"/>
</dbReference>
<evidence type="ECO:0000256" key="1">
    <source>
        <dbReference type="ARBA" id="ARBA00006935"/>
    </source>
</evidence>
<dbReference type="PROSITE" id="PS50011">
    <property type="entry name" value="PROTEIN_KINASE_DOM"/>
    <property type="match status" value="1"/>
</dbReference>
<evidence type="ECO:0000256" key="9">
    <source>
        <dbReference type="PROSITE-ProRule" id="PRU10141"/>
    </source>
</evidence>
<dbReference type="PROSITE" id="PS50003">
    <property type="entry name" value="PH_DOMAIN"/>
    <property type="match status" value="1"/>
</dbReference>
<dbReference type="Gene3D" id="3.10.110.10">
    <property type="entry name" value="Ubiquitin Conjugating Enzyme"/>
    <property type="match status" value="1"/>
</dbReference>
<dbReference type="InterPro" id="IPR059181">
    <property type="entry name" value="RWDD2A-B_C"/>
</dbReference>
<evidence type="ECO:0000256" key="6">
    <source>
        <dbReference type="ARBA" id="ARBA00022741"/>
    </source>
</evidence>
<dbReference type="InterPro" id="IPR017892">
    <property type="entry name" value="Pkinase_C"/>
</dbReference>
<organism evidence="15 16">
    <name type="scientific">Porites evermanni</name>
    <dbReference type="NCBI Taxonomy" id="104178"/>
    <lineage>
        <taxon>Eukaryota</taxon>
        <taxon>Metazoa</taxon>
        <taxon>Cnidaria</taxon>
        <taxon>Anthozoa</taxon>
        <taxon>Hexacorallia</taxon>
        <taxon>Scleractinia</taxon>
        <taxon>Fungiina</taxon>
        <taxon>Poritidae</taxon>
        <taxon>Porites</taxon>
    </lineage>
</organism>
<dbReference type="SUPFAM" id="SSF54495">
    <property type="entry name" value="UBC-like"/>
    <property type="match status" value="1"/>
</dbReference>
<keyword evidence="5" id="KW-0808">Transferase</keyword>
<dbReference type="SMART" id="SM00233">
    <property type="entry name" value="PH"/>
    <property type="match status" value="1"/>
</dbReference>
<sequence length="860" mass="99718">MAATNPGDLTQIQLRENLELQLSEVEMLRSMYPEEEEFNLDEQALLDVQEFCSGRTDEKPHSLLNFTLTISLHDCNGDGGRENSIDLSCYFPQEYPNSKPELFVRSQSLNRETQRELNEELNSHITATVGSGELCTLPALQWIQENGEMYIARSQAEIKSSTTITSKSQENEVKIKRDRMFLRMWLYMHHIYSKTKRKDILQWATDYNLTGFCLPGKPGVVCLEGDEYNVEEYFSRLRRLNWKKITCRHREKGEENKSIDDQRKFPGFEELFFEVHGTRENHMDMGQFLHYLEQHNLGYIFQILFGIEVATLWMEIRVASEDILKPGSHMLAKYVTWLPILPGILLRHMRTLHRQQQETSQVFTTCIPAKSNFSQLRRHANSLTMSVSSVNGPSSGSTIVKVGWLQKRGEYIKNWRPRYFQLWSDGTFIGYKEIPKSRETEPLNNFSVSKCQIMRTEKPKSNSFIIRCWQWTTLIERTFHLDNLAEREEWVSSIQEVADKLRESAKYEKEDSVTDEITLRSQKMTLDDFHLLKVLGKGTFGKVMLAKFKTTGEVVALKILKKEVIVAKDEVAHTLTENRVLRTMVHPFLTELKYSFQTKERLIFVMEYVNGGELFFHLSKERVFSEDRSRFYASEIVLAVKYLHEKKVIYRDLKLENLLLDSEGHIKIADFGLCKEDVSHGATTKTFCGTPEYLAPEVLEDSDYGPAVDWWGVGVVMYEMLCGRLPFYNRDHEVLFELILTEDVKFPSRLTDHAKSILSGLLQKNPSKRLGGSTDDAKEVMRHQFFYNVNWDDILHKKVKPPFKPVVKSDTDVSNFDEDFTSEPVKLSPTEGNLAEIAEEDEANFNQFSYTPENGESLKS</sequence>
<dbReference type="SUPFAM" id="SSF56112">
    <property type="entry name" value="Protein kinase-like (PK-like)"/>
    <property type="match status" value="1"/>
</dbReference>
<proteinExistence type="inferred from homology"/>
<dbReference type="Gene3D" id="2.30.29.30">
    <property type="entry name" value="Pleckstrin-homology domain (PH domain)/Phosphotyrosine-binding domain (PTB)"/>
    <property type="match status" value="1"/>
</dbReference>
<dbReference type="InterPro" id="IPR010541">
    <property type="entry name" value="Prp3_C"/>
</dbReference>
<dbReference type="Pfam" id="PF00433">
    <property type="entry name" value="Pkinase_C"/>
    <property type="match status" value="1"/>
</dbReference>
<dbReference type="InterPro" id="IPR006575">
    <property type="entry name" value="RWD_dom"/>
</dbReference>
<dbReference type="EC" id="2.7.11.1" evidence="2"/>
<dbReference type="InterPro" id="IPR000961">
    <property type="entry name" value="AGC-kinase_C"/>
</dbReference>
<feature type="domain" description="Protein kinase" evidence="12">
    <location>
        <begin position="529"/>
        <end position="786"/>
    </location>
</feature>
<dbReference type="CDD" id="cd23829">
    <property type="entry name" value="RWD_RWDD2"/>
    <property type="match status" value="1"/>
</dbReference>
<keyword evidence="4" id="KW-0597">Phosphoprotein</keyword>
<evidence type="ECO:0000259" key="14">
    <source>
        <dbReference type="PROSITE" id="PS51285"/>
    </source>
</evidence>
<dbReference type="Pfam" id="PF06544">
    <property type="entry name" value="Prp3_C"/>
    <property type="match status" value="1"/>
</dbReference>
<evidence type="ECO:0000256" key="10">
    <source>
        <dbReference type="SAM" id="MobiDB-lite"/>
    </source>
</evidence>
<evidence type="ECO:0000259" key="12">
    <source>
        <dbReference type="PROSITE" id="PS50011"/>
    </source>
</evidence>
<dbReference type="InterPro" id="IPR017441">
    <property type="entry name" value="Protein_kinase_ATP_BS"/>
</dbReference>
<evidence type="ECO:0000256" key="5">
    <source>
        <dbReference type="ARBA" id="ARBA00022679"/>
    </source>
</evidence>
<dbReference type="PROSITE" id="PS50908">
    <property type="entry name" value="RWD"/>
    <property type="match status" value="1"/>
</dbReference>
<feature type="compositionally biased region" description="Polar residues" evidence="10">
    <location>
        <begin position="844"/>
        <end position="854"/>
    </location>
</feature>
<dbReference type="InterPro" id="IPR000719">
    <property type="entry name" value="Prot_kinase_dom"/>
</dbReference>
<evidence type="ECO:0000256" key="3">
    <source>
        <dbReference type="ARBA" id="ARBA00022527"/>
    </source>
</evidence>
<feature type="binding site" evidence="9">
    <location>
        <position position="568"/>
    </location>
    <ligand>
        <name>ATP</name>
        <dbReference type="ChEBI" id="CHEBI:30616"/>
    </ligand>
</feature>
<dbReference type="PROSITE" id="PS00108">
    <property type="entry name" value="PROTEIN_KINASE_ST"/>
    <property type="match status" value="1"/>
</dbReference>
<dbReference type="CDD" id="cd01241">
    <property type="entry name" value="PH_PKB"/>
    <property type="match status" value="1"/>
</dbReference>
<dbReference type="EMBL" id="CALNXI010002482">
    <property type="protein sequence ID" value="CAH3188167.1"/>
    <property type="molecule type" value="Genomic_DNA"/>
</dbReference>
<evidence type="ECO:0000313" key="15">
    <source>
        <dbReference type="EMBL" id="CAH3188167.1"/>
    </source>
</evidence>
<feature type="domain" description="AGC-kinase C-terminal" evidence="14">
    <location>
        <begin position="787"/>
        <end position="860"/>
    </location>
</feature>
<dbReference type="InterPro" id="IPR016135">
    <property type="entry name" value="UBQ-conjugating_enzyme/RWD"/>
</dbReference>
<gene>
    <name evidence="15" type="ORF">PEVE_00018205</name>
</gene>
<keyword evidence="8 9" id="KW-0067">ATP-binding</keyword>